<sequence length="298" mass="34056">MSRMNANEGRHRRSAWTRMDGFKETAKKYTEHDLISTHTKLPEYPELRSNVLTAFLQYAASTSTHPKLQEAIGLAVSLMQHGLDTHELVDGNGETRRRQMTVLAGDYFSSRFYQLLSQAESVQTIKLVSQAVCDVNRLKMNLYLKAKRLLLTAEEYVRATVDINTHLFATFSSWMDVMYRKSCPAILRAIAECELIASELGRVRPDNVKDGFAYWYVVEHGTTEEVDLFVGGKIDESRLQSVLIKYNLIGRLTDRWDSKILELRHLLRGIGSDKLAEELHRLAEPLLARGHTTRAQEI</sequence>
<dbReference type="Proteomes" id="UP000309676">
    <property type="component" value="Unassembled WGS sequence"/>
</dbReference>
<dbReference type="AlphaFoldDB" id="A0A5R9GBH5"/>
<organism evidence="1 2">
    <name type="scientific">Paenibacillus antri</name>
    <dbReference type="NCBI Taxonomy" id="2582848"/>
    <lineage>
        <taxon>Bacteria</taxon>
        <taxon>Bacillati</taxon>
        <taxon>Bacillota</taxon>
        <taxon>Bacilli</taxon>
        <taxon>Bacillales</taxon>
        <taxon>Paenibacillaceae</taxon>
        <taxon>Paenibacillus</taxon>
    </lineage>
</organism>
<accession>A0A5R9GBH5</accession>
<dbReference type="EMBL" id="VCIW01000003">
    <property type="protein sequence ID" value="TLS53091.1"/>
    <property type="molecule type" value="Genomic_DNA"/>
</dbReference>
<evidence type="ECO:0000313" key="2">
    <source>
        <dbReference type="Proteomes" id="UP000309676"/>
    </source>
</evidence>
<name>A0A5R9GBH5_9BACL</name>
<protein>
    <submittedName>
        <fullName evidence="1">Heptaprenyl diphosphate synthase</fullName>
    </submittedName>
</protein>
<comment type="caution">
    <text evidence="1">The sequence shown here is derived from an EMBL/GenBank/DDBJ whole genome shotgun (WGS) entry which is preliminary data.</text>
</comment>
<reference evidence="1 2" key="1">
    <citation type="submission" date="2019-05" db="EMBL/GenBank/DDBJ databases">
        <authorList>
            <person name="Narsing Rao M.P."/>
            <person name="Li W.J."/>
        </authorList>
    </citation>
    <scope>NUCLEOTIDE SEQUENCE [LARGE SCALE GENOMIC DNA]</scope>
    <source>
        <strain evidence="1 2">SYSU_K30003</strain>
    </source>
</reference>
<proteinExistence type="predicted"/>
<dbReference type="Gene3D" id="1.20.120.1450">
    <property type="match status" value="1"/>
</dbReference>
<evidence type="ECO:0000313" key="1">
    <source>
        <dbReference type="EMBL" id="TLS53091.1"/>
    </source>
</evidence>
<keyword evidence="2" id="KW-1185">Reference proteome</keyword>
<dbReference type="InterPro" id="IPR009920">
    <property type="entry name" value="HEPPP_synth_su1"/>
</dbReference>
<gene>
    <name evidence="1" type="ORF">FE782_06905</name>
</gene>
<dbReference type="GO" id="GO:0009234">
    <property type="term" value="P:menaquinone biosynthetic process"/>
    <property type="evidence" value="ECO:0007669"/>
    <property type="project" value="InterPro"/>
</dbReference>
<dbReference type="Pfam" id="PF07307">
    <property type="entry name" value="HEPPP_synt_1"/>
    <property type="match status" value="1"/>
</dbReference>